<dbReference type="AlphaFoldDB" id="A0A0N8H7D3"/>
<sequence>MPTRDEWILSQVAPTKEELHAGDGCHLDEAICLIDYLNNNITAQEAATTITKPVLIEASPRDELYRLMALLCEAPVELAADRDKLFDLLSAIQALPPEEGIDWVDLPGFGNMWSDLFRAGLNGTNAWEGEPLSQDRKAELRQHFEALATVEAELYMRGLGGVSDVWGYEIISQVCSGRPGLDVFITGVHAWLKVAGSKLIAEMKPEDIKAFSRARRGNIVRKHVVVDTVASHWEHWRSALIELSKDEEYLSAESRTLAIECHDLMNRET</sequence>
<name>A0A0N8H7D3_9HYPO</name>
<organism evidence="1 2">
    <name type="scientific">Neonectria ditissima</name>
    <dbReference type="NCBI Taxonomy" id="78410"/>
    <lineage>
        <taxon>Eukaryota</taxon>
        <taxon>Fungi</taxon>
        <taxon>Dikarya</taxon>
        <taxon>Ascomycota</taxon>
        <taxon>Pezizomycotina</taxon>
        <taxon>Sordariomycetes</taxon>
        <taxon>Hypocreomycetidae</taxon>
        <taxon>Hypocreales</taxon>
        <taxon>Nectriaceae</taxon>
        <taxon>Neonectria</taxon>
    </lineage>
</organism>
<keyword evidence="2" id="KW-1185">Reference proteome</keyword>
<evidence type="ECO:0000313" key="2">
    <source>
        <dbReference type="Proteomes" id="UP000050424"/>
    </source>
</evidence>
<gene>
    <name evidence="1" type="ORF">AK830_g5052</name>
</gene>
<dbReference type="EMBL" id="LKCW01000064">
    <property type="protein sequence ID" value="KPM41452.1"/>
    <property type="molecule type" value="Genomic_DNA"/>
</dbReference>
<dbReference type="Proteomes" id="UP000050424">
    <property type="component" value="Unassembled WGS sequence"/>
</dbReference>
<accession>A0A0N8H7D3</accession>
<dbReference type="InterPro" id="IPR022085">
    <property type="entry name" value="OpdG"/>
</dbReference>
<comment type="caution">
    <text evidence="1">The sequence shown here is derived from an EMBL/GenBank/DDBJ whole genome shotgun (WGS) entry which is preliminary data.</text>
</comment>
<reference evidence="1 2" key="1">
    <citation type="submission" date="2015-09" db="EMBL/GenBank/DDBJ databases">
        <title>Draft genome of a European isolate of the apple canker pathogen Neonectria ditissima.</title>
        <authorList>
            <person name="Gomez-Cortecero A."/>
            <person name="Harrison R.J."/>
            <person name="Armitage A.D."/>
        </authorList>
    </citation>
    <scope>NUCLEOTIDE SEQUENCE [LARGE SCALE GENOMIC DNA]</scope>
    <source>
        <strain evidence="1 2">R09/05</strain>
    </source>
</reference>
<proteinExistence type="predicted"/>
<dbReference type="OrthoDB" id="5392447at2759"/>
<protein>
    <submittedName>
        <fullName evidence="1">Uncharacterized protein</fullName>
    </submittedName>
</protein>
<dbReference type="Pfam" id="PF12311">
    <property type="entry name" value="DUF3632"/>
    <property type="match status" value="1"/>
</dbReference>
<evidence type="ECO:0000313" key="1">
    <source>
        <dbReference type="EMBL" id="KPM41452.1"/>
    </source>
</evidence>